<dbReference type="Proteomes" id="UP000050668">
    <property type="component" value="Unassembled WGS sequence"/>
</dbReference>
<dbReference type="InterPro" id="IPR025623">
    <property type="entry name" value="YusW"/>
</dbReference>
<keyword evidence="2" id="KW-1185">Reference proteome</keyword>
<accession>A0ABR5JYG9</accession>
<organism evidence="1 2">
    <name type="scientific">Lysinibacillus contaminans</name>
    <dbReference type="NCBI Taxonomy" id="1293441"/>
    <lineage>
        <taxon>Bacteria</taxon>
        <taxon>Bacillati</taxon>
        <taxon>Bacillota</taxon>
        <taxon>Bacilli</taxon>
        <taxon>Bacillales</taxon>
        <taxon>Bacillaceae</taxon>
        <taxon>Lysinibacillus</taxon>
    </lineage>
</organism>
<comment type="caution">
    <text evidence="1">The sequence shown here is derived from an EMBL/GenBank/DDBJ whole genome shotgun (WGS) entry which is preliminary data.</text>
</comment>
<reference evidence="2" key="1">
    <citation type="submission" date="2015-07" db="EMBL/GenBank/DDBJ databases">
        <title>Fjat-14205 dsm 2895.</title>
        <authorList>
            <person name="Liu B."/>
            <person name="Wang J."/>
            <person name="Zhu Y."/>
            <person name="Liu G."/>
            <person name="Chen Q."/>
            <person name="Chen Z."/>
            <person name="Lan J."/>
            <person name="Che J."/>
            <person name="Ge C."/>
            <person name="Shi H."/>
            <person name="Pan Z."/>
            <person name="Liu X."/>
        </authorList>
    </citation>
    <scope>NUCLEOTIDE SEQUENCE [LARGE SCALE GENOMIC DNA]</scope>
    <source>
        <strain evidence="2">DSM 25560</strain>
    </source>
</reference>
<dbReference type="Pfam" id="PF14039">
    <property type="entry name" value="YusW"/>
    <property type="match status" value="1"/>
</dbReference>
<proteinExistence type="predicted"/>
<dbReference type="EMBL" id="LGRV01000004">
    <property type="protein sequence ID" value="KOS67161.1"/>
    <property type="molecule type" value="Genomic_DNA"/>
</dbReference>
<dbReference type="RefSeq" id="WP_053584781.1">
    <property type="nucleotide sequence ID" value="NZ_LGRV01000004.1"/>
</dbReference>
<evidence type="ECO:0000313" key="2">
    <source>
        <dbReference type="Proteomes" id="UP000050668"/>
    </source>
</evidence>
<dbReference type="PROSITE" id="PS51257">
    <property type="entry name" value="PROKAR_LIPOPROTEIN"/>
    <property type="match status" value="1"/>
</dbReference>
<sequence>MKNLKLLLAVPLVAGVLYGCNKDEVKDVPENAPVEETNTEKQKNENAAKSTLFNFTEFSLDVDYSATESYDVDYDNERTGMEAELEDDRKNEKLYGDEAFTKLEPLFKQLTFDSTTSNDEVIDQVISVFNIADDYQSIEVEVKFEDGTEKEFQRIK</sequence>
<protein>
    <recommendedName>
        <fullName evidence="3">YusW-like protein</fullName>
    </recommendedName>
</protein>
<evidence type="ECO:0000313" key="1">
    <source>
        <dbReference type="EMBL" id="KOS67161.1"/>
    </source>
</evidence>
<name>A0ABR5JYG9_9BACI</name>
<evidence type="ECO:0008006" key="3">
    <source>
        <dbReference type="Google" id="ProtNLM"/>
    </source>
</evidence>
<gene>
    <name evidence="1" type="ORF">AEA09_15035</name>
</gene>